<dbReference type="InterPro" id="IPR031468">
    <property type="entry name" value="SMP_LBD"/>
</dbReference>
<dbReference type="CDD" id="cd00030">
    <property type="entry name" value="C2"/>
    <property type="match status" value="1"/>
</dbReference>
<evidence type="ECO:0000256" key="1">
    <source>
        <dbReference type="ARBA" id="ARBA00004167"/>
    </source>
</evidence>
<organism evidence="15 16">
    <name type="scientific">Micractinium conductrix</name>
    <dbReference type="NCBI Taxonomy" id="554055"/>
    <lineage>
        <taxon>Eukaryota</taxon>
        <taxon>Viridiplantae</taxon>
        <taxon>Chlorophyta</taxon>
        <taxon>core chlorophytes</taxon>
        <taxon>Trebouxiophyceae</taxon>
        <taxon>Chlorellales</taxon>
        <taxon>Chlorellaceae</taxon>
        <taxon>Chlorella clade</taxon>
        <taxon>Micractinium</taxon>
    </lineage>
</organism>
<dbReference type="Proteomes" id="UP000239649">
    <property type="component" value="Unassembled WGS sequence"/>
</dbReference>
<proteinExistence type="inferred from homology"/>
<evidence type="ECO:0000256" key="12">
    <source>
        <dbReference type="SAM" id="Phobius"/>
    </source>
</evidence>
<gene>
    <name evidence="15" type="ORF">C2E20_8347</name>
</gene>
<evidence type="ECO:0000256" key="6">
    <source>
        <dbReference type="ARBA" id="ARBA00022737"/>
    </source>
</evidence>
<keyword evidence="7" id="KW-0106">Calcium</keyword>
<evidence type="ECO:0000313" key="16">
    <source>
        <dbReference type="Proteomes" id="UP000239649"/>
    </source>
</evidence>
<keyword evidence="6" id="KW-0677">Repeat</keyword>
<protein>
    <submittedName>
        <fullName evidence="15">Extended synaptotagmin-3 isoform B</fullName>
    </submittedName>
</protein>
<dbReference type="PANTHER" id="PTHR10774">
    <property type="entry name" value="EXTENDED SYNAPTOTAGMIN-RELATED"/>
    <property type="match status" value="1"/>
</dbReference>
<dbReference type="Pfam" id="PF00168">
    <property type="entry name" value="C2"/>
    <property type="match status" value="2"/>
</dbReference>
<feature type="domain" description="C2" evidence="13">
    <location>
        <begin position="312"/>
        <end position="426"/>
    </location>
</feature>
<feature type="domain" description="SMP-LTD" evidence="14">
    <location>
        <begin position="105"/>
        <end position="322"/>
    </location>
</feature>
<dbReference type="GO" id="GO:0006869">
    <property type="term" value="P:lipid transport"/>
    <property type="evidence" value="ECO:0007669"/>
    <property type="project" value="UniProtKB-KW"/>
</dbReference>
<evidence type="ECO:0000256" key="11">
    <source>
        <dbReference type="ARBA" id="ARBA00023136"/>
    </source>
</evidence>
<keyword evidence="10" id="KW-0446">Lipid-binding</keyword>
<dbReference type="PANTHER" id="PTHR10774:SF190">
    <property type="entry name" value="C2 CALCIUM_LIPID-BINDING ENDONUCLEASE_EXONUCLEASE_PHOSPHATASE-RELATED"/>
    <property type="match status" value="1"/>
</dbReference>
<dbReference type="InterPro" id="IPR035892">
    <property type="entry name" value="C2_domain_sf"/>
</dbReference>
<keyword evidence="4 12" id="KW-0812">Transmembrane</keyword>
<evidence type="ECO:0000256" key="3">
    <source>
        <dbReference type="ARBA" id="ARBA00022448"/>
    </source>
</evidence>
<feature type="domain" description="C2" evidence="13">
    <location>
        <begin position="522"/>
        <end position="643"/>
    </location>
</feature>
<dbReference type="InterPro" id="IPR039010">
    <property type="entry name" value="Synaptotagmin_SMP"/>
</dbReference>
<evidence type="ECO:0000256" key="5">
    <source>
        <dbReference type="ARBA" id="ARBA00022723"/>
    </source>
</evidence>
<evidence type="ECO:0000256" key="7">
    <source>
        <dbReference type="ARBA" id="ARBA00022837"/>
    </source>
</evidence>
<dbReference type="OrthoDB" id="67700at2759"/>
<keyword evidence="9" id="KW-0445">Lipid transport</keyword>
<dbReference type="GO" id="GO:0016020">
    <property type="term" value="C:membrane"/>
    <property type="evidence" value="ECO:0007669"/>
    <property type="project" value="UniProtKB-SubCell"/>
</dbReference>
<dbReference type="GO" id="GO:0008289">
    <property type="term" value="F:lipid binding"/>
    <property type="evidence" value="ECO:0007669"/>
    <property type="project" value="UniProtKB-KW"/>
</dbReference>
<keyword evidence="3" id="KW-0813">Transport</keyword>
<evidence type="ECO:0000256" key="10">
    <source>
        <dbReference type="ARBA" id="ARBA00023121"/>
    </source>
</evidence>
<dbReference type="AlphaFoldDB" id="A0A2P6V1V1"/>
<dbReference type="PROSITE" id="PS51847">
    <property type="entry name" value="SMP"/>
    <property type="match status" value="1"/>
</dbReference>
<keyword evidence="11 12" id="KW-0472">Membrane</keyword>
<dbReference type="InterPro" id="IPR000008">
    <property type="entry name" value="C2_dom"/>
</dbReference>
<dbReference type="SMART" id="SM00239">
    <property type="entry name" value="C2"/>
    <property type="match status" value="2"/>
</dbReference>
<keyword evidence="16" id="KW-1185">Reference proteome</keyword>
<keyword evidence="8 12" id="KW-1133">Transmembrane helix</keyword>
<evidence type="ECO:0000313" key="15">
    <source>
        <dbReference type="EMBL" id="PSC68067.1"/>
    </source>
</evidence>
<evidence type="ECO:0000256" key="9">
    <source>
        <dbReference type="ARBA" id="ARBA00023055"/>
    </source>
</evidence>
<evidence type="ECO:0000256" key="2">
    <source>
        <dbReference type="ARBA" id="ARBA00006996"/>
    </source>
</evidence>
<evidence type="ECO:0000259" key="14">
    <source>
        <dbReference type="PROSITE" id="PS51847"/>
    </source>
</evidence>
<keyword evidence="5" id="KW-0479">Metal-binding</keyword>
<dbReference type="PROSITE" id="PS50004">
    <property type="entry name" value="C2"/>
    <property type="match status" value="2"/>
</dbReference>
<dbReference type="Pfam" id="PF17047">
    <property type="entry name" value="SMP_LBD"/>
    <property type="match status" value="1"/>
</dbReference>
<comment type="similarity">
    <text evidence="2">Belongs to the synaptotagmin family.</text>
</comment>
<feature type="transmembrane region" description="Helical" evidence="12">
    <location>
        <begin position="38"/>
        <end position="57"/>
    </location>
</feature>
<evidence type="ECO:0000256" key="4">
    <source>
        <dbReference type="ARBA" id="ARBA00022692"/>
    </source>
</evidence>
<evidence type="ECO:0000259" key="13">
    <source>
        <dbReference type="PROSITE" id="PS50004"/>
    </source>
</evidence>
<dbReference type="STRING" id="554055.A0A2P6V1V1"/>
<accession>A0A2P6V1V1</accession>
<dbReference type="GO" id="GO:0046872">
    <property type="term" value="F:metal ion binding"/>
    <property type="evidence" value="ECO:0007669"/>
    <property type="project" value="UniProtKB-KW"/>
</dbReference>
<dbReference type="GO" id="GO:0005783">
    <property type="term" value="C:endoplasmic reticulum"/>
    <property type="evidence" value="ECO:0007669"/>
    <property type="project" value="TreeGrafter"/>
</dbReference>
<dbReference type="Gene3D" id="2.60.40.150">
    <property type="entry name" value="C2 domain"/>
    <property type="match status" value="2"/>
</dbReference>
<reference evidence="15 16" key="1">
    <citation type="journal article" date="2018" name="Plant J.">
        <title>Genome sequences of Chlorella sorokiniana UTEX 1602 and Micractinium conductrix SAG 241.80: implications to maltose excretion by a green alga.</title>
        <authorList>
            <person name="Arriola M.B."/>
            <person name="Velmurugan N."/>
            <person name="Zhang Y."/>
            <person name="Plunkett M.H."/>
            <person name="Hondzo H."/>
            <person name="Barney B.M."/>
        </authorList>
    </citation>
    <scope>NUCLEOTIDE SEQUENCE [LARGE SCALE GENOMIC DNA]</scope>
    <source>
        <strain evidence="15 16">SAG 241.80</strain>
    </source>
</reference>
<comment type="subcellular location">
    <subcellularLocation>
        <location evidence="1">Membrane</location>
        <topology evidence="1">Single-pass membrane protein</topology>
    </subcellularLocation>
</comment>
<dbReference type="CDD" id="cd21677">
    <property type="entry name" value="SMP_SYT"/>
    <property type="match status" value="1"/>
</dbReference>
<evidence type="ECO:0000256" key="8">
    <source>
        <dbReference type="ARBA" id="ARBA00022989"/>
    </source>
</evidence>
<name>A0A2P6V1V1_9CHLO</name>
<dbReference type="InterPro" id="IPR045050">
    <property type="entry name" value="Synaptotagmin_plant"/>
</dbReference>
<sequence length="924" mass="100522">MAALDGHGEDGGALGGGALAAAAAPAAPHLPPSGGSSALGGFLAGAALVLVLGALAWRRWRTSNRRELHRQRQHAALRELSAMDAQELRQLLGGLELPSWAVYPDHQRVAWLNTVVKQLWPFAARCVCAWAEEAVPGLLLENKPAWMRSIKLKHFSMGTVPPEPLGVKVFGEGETRSDEVKLVCVCVGQVTIDIDFTWPGEQEIALVARPVPKAANYAVTRLPGAAQIVDLLSNTVVIKASMERLTLQGRLRVMLRPLISQVPLIGAVQVAFTQVPSFSFDLTVLGGDASLLPGLEAWMNGMIKDTLLQPFVLPERLVIPMVDTASPGFDRPRGVLQVQVIEAHGVPRMDMFSKSDPYVELFVIENDHRPHWDESFTLLVHYPDTQLLTARLVDYDPFDADDEIGRVELPLKELRGRSGADVDAWYDVEPPHQAQPAAAKYFTTAAGPIAAGVKVGQKAIGMLIRPWEVRQLLPGKKGRKKKCRLHLKLSLLEFEDEEVQVALEEQRGPGAGDMYGGSRPRGNGGRHIRPAVRKALQGGVLVLRVLRVESLAGKPVLLGGWTHSVQVRVWFAGQGKRTRTVRGRRFAYSVDQELEFVIGGDAAQQPHNIEVEVWDMHWRNTFQGRASVPLRAVRDAQLWRNTLELEGVQQGRISLEAQWLPASSPQLAVLRMDQACLQLMSFGQLFIIARQWHSALSAGQRAHLAFLTLLFPGFFMVTLLCPRAYWRHRLLAMACFSVGYNLLPNQRQTAVGPPLALERPAQPGVPGAFADLLRAFVGTRVLTMTICGVAILLPPAPTVVLQCLVALLTFNGPAFCATQLLAHPLTRARMKVAAAAVELLSLPFFAVQPAPAAAAAPGGDAMMDAAPGSADEEALCRACSGFFYTTLCVLLPTVVSVACWRLPLRDLALEAEQAAQQAAACVPA</sequence>
<dbReference type="EMBL" id="LHPF02000043">
    <property type="protein sequence ID" value="PSC68067.1"/>
    <property type="molecule type" value="Genomic_DNA"/>
</dbReference>
<dbReference type="SUPFAM" id="SSF49562">
    <property type="entry name" value="C2 domain (Calcium/lipid-binding domain, CaLB)"/>
    <property type="match status" value="2"/>
</dbReference>
<comment type="caution">
    <text evidence="15">The sequence shown here is derived from an EMBL/GenBank/DDBJ whole genome shotgun (WGS) entry which is preliminary data.</text>
</comment>
<feature type="transmembrane region" description="Helical" evidence="12">
    <location>
        <begin position="704"/>
        <end position="726"/>
    </location>
</feature>